<feature type="domain" description="Endonuclease GajA/Old nuclease/RecF-like AAA" evidence="1">
    <location>
        <begin position="237"/>
        <end position="359"/>
    </location>
</feature>
<accession>A0A3E1NHV2</accession>
<keyword evidence="3" id="KW-1185">Reference proteome</keyword>
<evidence type="ECO:0000259" key="1">
    <source>
        <dbReference type="Pfam" id="PF13175"/>
    </source>
</evidence>
<sequence length="625" mass="73054">MAAFFLIIHMENIFFSALGIDNDLYNEYKYASNSGHLDNLARLNILVGENNSGKSRFLRKIFADEELKFLSPVADRNFINERFQYFIDELKKNNFFNEHDAFESIRMDVEKFFPFIYLTPFVSYELVFKILRETERILKGMISNFPQLNNLLLTTQECLNDIKQLVGGNSQSVHYKFRRIYIPVLRGLRPIQRPAVGEISFLNEYDNYKDRTVFDYFTEVKRNKLEDDIYTGLNLYDDVNRFYNGDGEERETLNRFCKFISETFFNNAKVELIPRHKKPVVYVKIGNHEEPIYNLGDGIQSLIILLYPVFFFKNDSLKVFIEEPETHLHPGFQRLLIETLLKDEFRNCQYFITTHSNHILDLTFDYRGVAVYTFEKSEDIGKKPTFIIKNVENTEINILALLGVRNSSVFLSNCTIWVEGITDRIYLRKYLEIIQKNKALKYYEEKHYSFVEYGGNNITHWSFLDDEDPAHPNIAVENLCGKLFLITDKDDAGHEKHNGRKKTQTKKMKRHAQLKDKLGDRYYCLECNEIENLLSASVLTAIIGENNIKAGAKIEEKHYKNKYLGKYLDSIKTDESKFASVSGAIANKVEFAKKAVDYIQVKEDISKEAIDLANKLYKFIAAHHK</sequence>
<dbReference type="InterPro" id="IPR051396">
    <property type="entry name" value="Bact_Antivir_Def_Nuclease"/>
</dbReference>
<protein>
    <recommendedName>
        <fullName evidence="1">Endonuclease GajA/Old nuclease/RecF-like AAA domain-containing protein</fullName>
    </recommendedName>
</protein>
<dbReference type="SUPFAM" id="SSF52540">
    <property type="entry name" value="P-loop containing nucleoside triphosphate hydrolases"/>
    <property type="match status" value="1"/>
</dbReference>
<evidence type="ECO:0000313" key="3">
    <source>
        <dbReference type="Proteomes" id="UP000261284"/>
    </source>
</evidence>
<dbReference type="InterPro" id="IPR027417">
    <property type="entry name" value="P-loop_NTPase"/>
</dbReference>
<proteinExistence type="predicted"/>
<dbReference type="Proteomes" id="UP000261284">
    <property type="component" value="Unassembled WGS sequence"/>
</dbReference>
<dbReference type="EMBL" id="QTJU01000005">
    <property type="protein sequence ID" value="RFM27497.1"/>
    <property type="molecule type" value="Genomic_DNA"/>
</dbReference>
<name>A0A3E1NHV2_9BACT</name>
<dbReference type="InterPro" id="IPR041685">
    <property type="entry name" value="AAA_GajA/Old/RecF-like"/>
</dbReference>
<comment type="caution">
    <text evidence="2">The sequence shown here is derived from an EMBL/GenBank/DDBJ whole genome shotgun (WGS) entry which is preliminary data.</text>
</comment>
<dbReference type="PANTHER" id="PTHR43581:SF4">
    <property type="entry name" value="ATP_GTP PHOSPHATASE"/>
    <property type="match status" value="1"/>
</dbReference>
<dbReference type="Pfam" id="PF13175">
    <property type="entry name" value="AAA_15"/>
    <property type="match status" value="1"/>
</dbReference>
<organism evidence="2 3">
    <name type="scientific">Deminuibacter soli</name>
    <dbReference type="NCBI Taxonomy" id="2291815"/>
    <lineage>
        <taxon>Bacteria</taxon>
        <taxon>Pseudomonadati</taxon>
        <taxon>Bacteroidota</taxon>
        <taxon>Chitinophagia</taxon>
        <taxon>Chitinophagales</taxon>
        <taxon>Chitinophagaceae</taxon>
        <taxon>Deminuibacter</taxon>
    </lineage>
</organism>
<dbReference type="Gene3D" id="3.40.50.300">
    <property type="entry name" value="P-loop containing nucleotide triphosphate hydrolases"/>
    <property type="match status" value="1"/>
</dbReference>
<reference evidence="2 3" key="1">
    <citation type="submission" date="2018-08" db="EMBL/GenBank/DDBJ databases">
        <title>Chitinophagaceae sp. K23C18032701, a novel bacterium isolated from forest soil.</title>
        <authorList>
            <person name="Wang C."/>
        </authorList>
    </citation>
    <scope>NUCLEOTIDE SEQUENCE [LARGE SCALE GENOMIC DNA]</scope>
    <source>
        <strain evidence="2 3">K23C18032701</strain>
    </source>
</reference>
<dbReference type="PANTHER" id="PTHR43581">
    <property type="entry name" value="ATP/GTP PHOSPHATASE"/>
    <property type="match status" value="1"/>
</dbReference>
<dbReference type="AlphaFoldDB" id="A0A3E1NHV2"/>
<gene>
    <name evidence="2" type="ORF">DXN05_15920</name>
</gene>
<evidence type="ECO:0000313" key="2">
    <source>
        <dbReference type="EMBL" id="RFM27497.1"/>
    </source>
</evidence>